<evidence type="ECO:0000256" key="4">
    <source>
        <dbReference type="ARBA" id="ARBA00022737"/>
    </source>
</evidence>
<feature type="active site" description="Charge relay system" evidence="7 8">
    <location>
        <position position="256"/>
    </location>
</feature>
<dbReference type="Gene3D" id="2.60.40.4270">
    <property type="entry name" value="Listeria-Bacteroides repeat domain"/>
    <property type="match status" value="2"/>
</dbReference>
<dbReference type="RefSeq" id="WP_249242173.1">
    <property type="nucleotide sequence ID" value="NZ_CP096649.1"/>
</dbReference>
<keyword evidence="5 8" id="KW-0378">Hydrolase</keyword>
<comment type="subcellular location">
    <subcellularLocation>
        <location evidence="1">Cell envelope</location>
    </subcellularLocation>
</comment>
<keyword evidence="14" id="KW-1185">Reference proteome</keyword>
<keyword evidence="3 8" id="KW-0645">Protease</keyword>
<evidence type="ECO:0000259" key="11">
    <source>
        <dbReference type="PROSITE" id="PS50060"/>
    </source>
</evidence>
<evidence type="ECO:0000313" key="13">
    <source>
        <dbReference type="EMBL" id="UQK58568.1"/>
    </source>
</evidence>
<dbReference type="Pfam" id="PF09479">
    <property type="entry name" value="Flg_new"/>
    <property type="match status" value="2"/>
</dbReference>
<protein>
    <submittedName>
        <fullName evidence="13">S8 family serine peptidase</fullName>
    </submittedName>
</protein>
<name>A0A9E7ITJ2_9FIRM</name>
<dbReference type="InterPro" id="IPR042229">
    <property type="entry name" value="Listeria/Bacterioides_rpt_sf"/>
</dbReference>
<evidence type="ECO:0000256" key="9">
    <source>
        <dbReference type="RuleBase" id="RU003355"/>
    </source>
</evidence>
<evidence type="ECO:0000313" key="14">
    <source>
        <dbReference type="Proteomes" id="UP000831151"/>
    </source>
</evidence>
<feature type="domain" description="SLH" evidence="12">
    <location>
        <begin position="2123"/>
        <end position="2186"/>
    </location>
</feature>
<feature type="compositionally biased region" description="Basic and acidic residues" evidence="10">
    <location>
        <begin position="1988"/>
        <end position="2002"/>
    </location>
</feature>
<dbReference type="GO" id="GO:0030313">
    <property type="term" value="C:cell envelope"/>
    <property type="evidence" value="ECO:0007669"/>
    <property type="project" value="UniProtKB-SubCell"/>
</dbReference>
<dbReference type="GO" id="GO:0016020">
    <property type="term" value="C:membrane"/>
    <property type="evidence" value="ECO:0007669"/>
    <property type="project" value="InterPro"/>
</dbReference>
<evidence type="ECO:0000256" key="8">
    <source>
        <dbReference type="PROSITE-ProRule" id="PRU01240"/>
    </source>
</evidence>
<feature type="domain" description="MAM" evidence="11">
    <location>
        <begin position="900"/>
        <end position="1090"/>
    </location>
</feature>
<evidence type="ECO:0000256" key="7">
    <source>
        <dbReference type="PIRSR" id="PIRSR615500-1"/>
    </source>
</evidence>
<dbReference type="Gene3D" id="2.60.120.260">
    <property type="entry name" value="Galactose-binding domain-like"/>
    <property type="match status" value="1"/>
</dbReference>
<keyword evidence="6 8" id="KW-0720">Serine protease</keyword>
<dbReference type="PROSITE" id="PS00137">
    <property type="entry name" value="SUBTILASE_HIS"/>
    <property type="match status" value="1"/>
</dbReference>
<dbReference type="SUPFAM" id="SSF52743">
    <property type="entry name" value="Subtilisin-like"/>
    <property type="match status" value="1"/>
</dbReference>
<dbReference type="GO" id="GO:0004252">
    <property type="term" value="F:serine-type endopeptidase activity"/>
    <property type="evidence" value="ECO:0007669"/>
    <property type="project" value="UniProtKB-UniRule"/>
</dbReference>
<gene>
    <name evidence="13" type="ORF">M1R53_04840</name>
</gene>
<dbReference type="PROSITE" id="PS00138">
    <property type="entry name" value="SUBTILASE_SER"/>
    <property type="match status" value="1"/>
</dbReference>
<dbReference type="InterPro" id="IPR001119">
    <property type="entry name" value="SLH_dom"/>
</dbReference>
<organism evidence="13 14">
    <name type="scientific">Fenollaria massiliensis</name>
    <dbReference type="NCBI Taxonomy" id="938288"/>
    <lineage>
        <taxon>Bacteria</taxon>
        <taxon>Bacillati</taxon>
        <taxon>Bacillota</taxon>
        <taxon>Clostridia</taxon>
        <taxon>Eubacteriales</taxon>
        <taxon>Fenollaria</taxon>
    </lineage>
</organism>
<feature type="compositionally biased region" description="Basic and acidic residues" evidence="10">
    <location>
        <begin position="2022"/>
        <end position="2040"/>
    </location>
</feature>
<proteinExistence type="inferred from homology"/>
<dbReference type="InterPro" id="IPR051048">
    <property type="entry name" value="Peptidase_S8/S53_subtilisin"/>
</dbReference>
<dbReference type="PRINTS" id="PR00723">
    <property type="entry name" value="SUBTILISIN"/>
</dbReference>
<dbReference type="NCBIfam" id="TIGR02543">
    <property type="entry name" value="List_Bact_rpt"/>
    <property type="match status" value="1"/>
</dbReference>
<evidence type="ECO:0000256" key="1">
    <source>
        <dbReference type="ARBA" id="ARBA00004196"/>
    </source>
</evidence>
<dbReference type="InterPro" id="IPR000998">
    <property type="entry name" value="MAM_dom"/>
</dbReference>
<dbReference type="PROSITE" id="PS51892">
    <property type="entry name" value="SUBTILASE"/>
    <property type="match status" value="1"/>
</dbReference>
<feature type="region of interest" description="Disordered" evidence="10">
    <location>
        <begin position="1972"/>
        <end position="2046"/>
    </location>
</feature>
<evidence type="ECO:0000256" key="3">
    <source>
        <dbReference type="ARBA" id="ARBA00022670"/>
    </source>
</evidence>
<dbReference type="InterPro" id="IPR000209">
    <property type="entry name" value="Peptidase_S8/S53_dom"/>
</dbReference>
<evidence type="ECO:0000256" key="5">
    <source>
        <dbReference type="ARBA" id="ARBA00022801"/>
    </source>
</evidence>
<dbReference type="GO" id="GO:0006508">
    <property type="term" value="P:proteolysis"/>
    <property type="evidence" value="ECO:0007669"/>
    <property type="project" value="UniProtKB-KW"/>
</dbReference>
<sequence>MSKIKRILSLFLVLGLMLTSFVDVFAIENNAQSYEEKLVELKEIDDNEFVDAIIKLNKELDYSRIDSFVQNKSYGKSKEEIQDAIREEIVEQSERLAENSQKSIVDILESEKVTGQVKFYESFHIINCINVIAKKSLLSSLAKRSEVEKIVLNKKIKADKKEKNAPEVRTYSMNSANGKHVPWNLKAIAADKAQELANSSNNEVVVAIIDSGVDGTHPAIKDNYRGKDASLAAYSWYNTITGKDGSQEIPSDSRGHGTHVCGTILGSRDNSLLGVAPKAKWMAVKVFDDDGETDNAKLIKAGQWIMAPNGDPKYAPNVVNNSWGGNSTDGFYQDIVKAWRKAGIFPVFSAGNVSQFNNGGENSIGTPASYPESYAVGAIRKDEHVAKFSLRGKSNYTDKWKPDIVAPGVNILSSMPGNKYEILTGTSMAGPHVTGVVALMLSVNKDLSVDQIEKILNSTATPLKDEDYTSSPNHGYGYGKVNAALAVELAKGQEKGNEVNDSSMAIFSGRLLAHGEDTEGPKLVHNPINKIFTTYKTSFDADVSDNAGVDSVTLYLKTTDEYVAYPMQLKRGSKLSGYYSVSVAISTFTSVNSGSYYIEAKDINGQTFKTDEFNFTVEKGIGIGYNQNFEGDISGFEFGGESKLFKWGNIKEDEPNNKVVGIAPYKKIRTGSILVMPPIDLSKETRNAAISFKHYYDLGNSDFAFFDQAEVWIAEAREDSDADNLKWTLLRSYKNSSKEQWQDEYIDLSAYKGKKICIMFGFRPNGEYNTEGKGWYIDDIKIDEVSKEIPEAPSKYIKLTDKKDGKLVYSFSPVENDKITDYELYRSSDPNGPFDCVLKLNKKDKDKGFGKYSIDLVDIPKPQKGTYYYYAVAKIGDVPSEASKTLSHTFTEGKEYLVYDFESDEQGWTSESGSTPWEYGELELADANDHNYKKPATVNSLGKNPGMKMWSTSMNDYRKAKTKYTLVSPSMDLSRLDNACLYYQNWFCSSGRRRSDDYDTYNQDIGEIYFSKDDGASWEKVYTLNENEVDKHIKNSWFTNKVDIAKEYLSDKFKVKFVLDAGSDDSRFNPEQCGGWYIDDVSINTKKTDTNIITKADRLSPFRLENMERLSSGEEGQGIIPISGRVYINETNTYVDSEAGSGYFEIKLPKGDYTALASAEGYSDKKISFTLKGGDQKEDIYLDKAEKKTVSVNVYDENGGEISGNINVKLYKQDESDILGEIDSNSISFENLTPGKYVAIASKAGYKSTVREFTVPTGPVSINLGPKVFNLGTKDLGYQNETSDEIAGQDLKGRAFANKIKNDKLGEIKEVSYYITKTKNVDLIGSKYRISIYDKDDNDLLPGRILFTKDLSFEEEGWNKLDITNVQVDGDFYVAFTKLDGDLALGIDNKMESGLSYEMFNNAWIEPATKGTYMIGAKLDELSDKEMCTISFDANTGKGKMNPVKVEKRSTYTLPKCTFDAPENKEFKAWQVYTKEMNPGEEQHIFEDITIKALWKEKDKKNEEETEKLDPIKPNSQLASANASDFTHFIQYAASDEAKNYLDDLDKIIVNHNGATSEISNFSIIDDVDYASNSIKKLKFLYSAELKEGDTIKLVSKKYKNLIISIKSNTNAGTDIYYSISSEIEGQKTIWTIKFDSNEGSGTMKDVKIDNGDIYELPECSFTAPTGYEFDAWEYKGSKAEPGHKYQINGDVTVKALWKKIPDQSFDVKFNPGEASGSMEDAKAYANEDFIVPEAKFTAPDGKVFDYWQLDNEKLLPGQKIVLDKNVEIKAMWYDLSLNTKNPSEPILEEIKSKDPSYKKENCKHFIAYKPSEKEYLDAIREISIKRKSGEINNYLFTQEAGQDMNGQDILNLVFTNKTFFERDDEIIISARGYKDLRLHIVSSDDYVMNALYIIEIVSKIKFETFGGTVIEDQTVRVGSSRIDGLVKPNPNPSKENYKFIGWYKDKECTEIFDFDSERPITDTTVYAKWEKEEEVVPKPEPQPEPQPEPKPEPQPEPKPEPRPLPLPENDEKPIRPYRPRPKTEIKEETPSTKPIENKTQDNIPTKPIETKKEEGIIIEYPKQVVNLKDVSNEPKDEAIRNMVERGVLKGMGNGEFKADLSITRAMVTKVFMTISLDKNINAVNTFTDLENDKWYHESILWATSKGIINGYSDGTVKAEKKVTRQEFIVMLYNLIKINNIKLYDVVSVDENEFKNLPQWSKEAVIAIKKTGLLQVEPKGKYAPESEFTRGELAYTLDMLIKLLKLQNN</sequence>
<dbReference type="InterPro" id="IPR022398">
    <property type="entry name" value="Peptidase_S8_His-AS"/>
</dbReference>
<dbReference type="InterPro" id="IPR013378">
    <property type="entry name" value="InlB-like_B-rpt"/>
</dbReference>
<evidence type="ECO:0000256" key="10">
    <source>
        <dbReference type="SAM" id="MobiDB-lite"/>
    </source>
</evidence>
<evidence type="ECO:0000256" key="6">
    <source>
        <dbReference type="ARBA" id="ARBA00022825"/>
    </source>
</evidence>
<dbReference type="Pfam" id="PF00082">
    <property type="entry name" value="Peptidase_S8"/>
    <property type="match status" value="1"/>
</dbReference>
<dbReference type="PROSITE" id="PS00136">
    <property type="entry name" value="SUBTILASE_ASP"/>
    <property type="match status" value="1"/>
</dbReference>
<dbReference type="EMBL" id="CP096649">
    <property type="protein sequence ID" value="UQK58568.1"/>
    <property type="molecule type" value="Genomic_DNA"/>
</dbReference>
<dbReference type="Gene3D" id="3.40.50.200">
    <property type="entry name" value="Peptidase S8/S53 domain"/>
    <property type="match status" value="1"/>
</dbReference>
<dbReference type="Proteomes" id="UP000831151">
    <property type="component" value="Chromosome"/>
</dbReference>
<keyword evidence="4" id="KW-0677">Repeat</keyword>
<evidence type="ECO:0000259" key="12">
    <source>
        <dbReference type="PROSITE" id="PS51272"/>
    </source>
</evidence>
<dbReference type="PANTHER" id="PTHR43399">
    <property type="entry name" value="SUBTILISIN-RELATED"/>
    <property type="match status" value="1"/>
</dbReference>
<dbReference type="InterPro" id="IPR036852">
    <property type="entry name" value="Peptidase_S8/S53_dom_sf"/>
</dbReference>
<dbReference type="InterPro" id="IPR023828">
    <property type="entry name" value="Peptidase_S8_Ser-AS"/>
</dbReference>
<dbReference type="InterPro" id="IPR015500">
    <property type="entry name" value="Peptidase_S8_subtilisin-rel"/>
</dbReference>
<evidence type="ECO:0000256" key="2">
    <source>
        <dbReference type="ARBA" id="ARBA00011073"/>
    </source>
</evidence>
<dbReference type="PANTHER" id="PTHR43399:SF4">
    <property type="entry name" value="CELL WALL-ASSOCIATED PROTEASE"/>
    <property type="match status" value="1"/>
</dbReference>
<dbReference type="Pfam" id="PF00395">
    <property type="entry name" value="SLH"/>
    <property type="match status" value="3"/>
</dbReference>
<feature type="active site" description="Charge relay system" evidence="7 8">
    <location>
        <position position="427"/>
    </location>
</feature>
<reference evidence="13" key="1">
    <citation type="submission" date="2022-04" db="EMBL/GenBank/DDBJ databases">
        <title>Complete genome sequences of Ezakiella coagulans and Fenollaria massiliensis.</title>
        <authorList>
            <person name="France M.T."/>
            <person name="Clifford J."/>
            <person name="Narina S."/>
            <person name="Rutt L."/>
            <person name="Ravel J."/>
        </authorList>
    </citation>
    <scope>NUCLEOTIDE SEQUENCE</scope>
    <source>
        <strain evidence="13">C0061C2</strain>
    </source>
</reference>
<feature type="active site" description="Charge relay system" evidence="7 8">
    <location>
        <position position="210"/>
    </location>
</feature>
<comment type="similarity">
    <text evidence="2 8 9">Belongs to the peptidase S8 family.</text>
</comment>
<dbReference type="InterPro" id="IPR023827">
    <property type="entry name" value="Peptidase_S8_Asp-AS"/>
</dbReference>
<dbReference type="KEGG" id="fms:M1R53_04840"/>
<accession>A0A9E7ITJ2</accession>
<dbReference type="PROSITE" id="PS51272">
    <property type="entry name" value="SLH"/>
    <property type="match status" value="1"/>
</dbReference>
<dbReference type="PROSITE" id="PS50060">
    <property type="entry name" value="MAM_2"/>
    <property type="match status" value="1"/>
</dbReference>